<name>A0A5S3WWA9_9GAMM</name>
<feature type="repeat" description="TPR" evidence="2">
    <location>
        <begin position="34"/>
        <end position="67"/>
    </location>
</feature>
<evidence type="ECO:0000313" key="4">
    <source>
        <dbReference type="Proteomes" id="UP000310249"/>
    </source>
</evidence>
<protein>
    <submittedName>
        <fullName evidence="3">Protein-tyrosine sulfotransferase</fullName>
    </submittedName>
</protein>
<reference evidence="3 4" key="1">
    <citation type="submission" date="2018-01" db="EMBL/GenBank/DDBJ databases">
        <authorList>
            <person name="Paulsen S."/>
            <person name="Gram L.K."/>
        </authorList>
    </citation>
    <scope>NUCLEOTIDE SEQUENCE [LARGE SCALE GENOMIC DNA]</scope>
    <source>
        <strain evidence="3 4">S2676</strain>
    </source>
</reference>
<proteinExistence type="predicted"/>
<keyword evidence="2" id="KW-0802">TPR repeat</keyword>
<comment type="caution">
    <text evidence="3">The sequence shown here is derived from an EMBL/GenBank/DDBJ whole genome shotgun (WGS) entry which is preliminary data.</text>
</comment>
<dbReference type="Pfam" id="PF13469">
    <property type="entry name" value="Sulfotransfer_3"/>
    <property type="match status" value="1"/>
</dbReference>
<keyword evidence="1 3" id="KW-0808">Transferase</keyword>
<evidence type="ECO:0000256" key="2">
    <source>
        <dbReference type="PROSITE-ProRule" id="PRU00339"/>
    </source>
</evidence>
<dbReference type="PANTHER" id="PTHR12788:SF10">
    <property type="entry name" value="PROTEIN-TYROSINE SULFOTRANSFERASE"/>
    <property type="match status" value="1"/>
</dbReference>
<dbReference type="RefSeq" id="WP_138551992.1">
    <property type="nucleotide sequence ID" value="NZ_PNCH01000031.1"/>
</dbReference>
<dbReference type="PANTHER" id="PTHR12788">
    <property type="entry name" value="PROTEIN-TYROSINE SULFOTRANSFERASE 2"/>
    <property type="match status" value="1"/>
</dbReference>
<dbReference type="SUPFAM" id="SSF48452">
    <property type="entry name" value="TPR-like"/>
    <property type="match status" value="1"/>
</dbReference>
<dbReference type="EMBL" id="PNCI01000001">
    <property type="protein sequence ID" value="TMP33109.1"/>
    <property type="molecule type" value="Genomic_DNA"/>
</dbReference>
<dbReference type="Pfam" id="PF13432">
    <property type="entry name" value="TPR_16"/>
    <property type="match status" value="2"/>
</dbReference>
<dbReference type="Gene3D" id="3.40.50.300">
    <property type="entry name" value="P-loop containing nucleotide triphosphate hydrolases"/>
    <property type="match status" value="1"/>
</dbReference>
<reference evidence="4" key="2">
    <citation type="submission" date="2019-06" db="EMBL/GenBank/DDBJ databases">
        <title>Co-occurence of chitin degradation, pigmentation and bioactivity in marine Pseudoalteromonas.</title>
        <authorList>
            <person name="Sonnenschein E.C."/>
            <person name="Bech P.K."/>
        </authorList>
    </citation>
    <scope>NUCLEOTIDE SEQUENCE [LARGE SCALE GENOMIC DNA]</scope>
    <source>
        <strain evidence="4">S2676</strain>
    </source>
</reference>
<dbReference type="PROSITE" id="PS50005">
    <property type="entry name" value="TPR"/>
    <property type="match status" value="1"/>
</dbReference>
<dbReference type="InterPro" id="IPR026634">
    <property type="entry name" value="TPST-like"/>
</dbReference>
<dbReference type="OrthoDB" id="9815894at2"/>
<dbReference type="Gene3D" id="1.25.40.10">
    <property type="entry name" value="Tetratricopeptide repeat domain"/>
    <property type="match status" value="1"/>
</dbReference>
<dbReference type="Proteomes" id="UP000310249">
    <property type="component" value="Unassembled WGS sequence"/>
</dbReference>
<dbReference type="SMART" id="SM00028">
    <property type="entry name" value="TPR"/>
    <property type="match status" value="4"/>
</dbReference>
<sequence length="486" mass="56111">MLLLERASELLEENRLREAEFMFKQVLKQNPKNGKALFGLGRICMRLEQYDNAIYYLKRACEHLPKMLDPLYALADAFIAVGSPVDAKTVLEYTLSVARHNAQAHYHLGQFYLDYGFIDNARNVFEAGLSCPHSAITVFMIHELITLTEGEKLNDYLALLDSLDTDIDNPRVHIVVHYAKAKAYEKLSDVDTAFSHYQQANSAQLQMCDFHTSAMQPFFEYLKQIFDQDFFGKSADKVKATFTPVFIVGLPRTGSTLLEQMLIQHSQVGSMGESTVISDDIVPYLSMRNEAPFPDCVKTLSTSMLDHCRNLYVDEIKRHRVAEEAVINKLPANFQNIGLIYRMFPDARFIHMTREFMPNAWSVYSNHFAEDEPYFCSLQEYQLYSDMTDDVMSHFKAMLPRNIHTISYEKLLEEPEREIRKALNFMYQKYEPECMEFYKSHKVVTTLSKAQVRKPLNSAPLINWKKFEPQINKELAMEQPGAKSPV</sequence>
<dbReference type="SUPFAM" id="SSF52540">
    <property type="entry name" value="P-loop containing nucleoside triphosphate hydrolases"/>
    <property type="match status" value="1"/>
</dbReference>
<accession>A0A5S3WWA9</accession>
<evidence type="ECO:0000256" key="1">
    <source>
        <dbReference type="ARBA" id="ARBA00022679"/>
    </source>
</evidence>
<evidence type="ECO:0000313" key="3">
    <source>
        <dbReference type="EMBL" id="TMP33109.1"/>
    </source>
</evidence>
<organism evidence="3 4">
    <name type="scientific">Pseudoalteromonas rubra</name>
    <dbReference type="NCBI Taxonomy" id="43658"/>
    <lineage>
        <taxon>Bacteria</taxon>
        <taxon>Pseudomonadati</taxon>
        <taxon>Pseudomonadota</taxon>
        <taxon>Gammaproteobacteria</taxon>
        <taxon>Alteromonadales</taxon>
        <taxon>Pseudoalteromonadaceae</taxon>
        <taxon>Pseudoalteromonas</taxon>
    </lineage>
</organism>
<dbReference type="GO" id="GO:0008476">
    <property type="term" value="F:protein-tyrosine sulfotransferase activity"/>
    <property type="evidence" value="ECO:0007669"/>
    <property type="project" value="InterPro"/>
</dbReference>
<dbReference type="InterPro" id="IPR027417">
    <property type="entry name" value="P-loop_NTPase"/>
</dbReference>
<dbReference type="AlphaFoldDB" id="A0A5S3WWA9"/>
<dbReference type="InterPro" id="IPR011990">
    <property type="entry name" value="TPR-like_helical_dom_sf"/>
</dbReference>
<gene>
    <name evidence="3" type="ORF">CWB99_00210</name>
</gene>
<dbReference type="InterPro" id="IPR019734">
    <property type="entry name" value="TPR_rpt"/>
</dbReference>